<dbReference type="AlphaFoldDB" id="A0A8H3HVE7"/>
<comment type="caution">
    <text evidence="2">The sequence shown here is derived from an EMBL/GenBank/DDBJ whole genome shotgun (WGS) entry which is preliminary data.</text>
</comment>
<proteinExistence type="predicted"/>
<organism evidence="2 3">
    <name type="scientific">Rhizoctonia solani</name>
    <dbReference type="NCBI Taxonomy" id="456999"/>
    <lineage>
        <taxon>Eukaryota</taxon>
        <taxon>Fungi</taxon>
        <taxon>Dikarya</taxon>
        <taxon>Basidiomycota</taxon>
        <taxon>Agaricomycotina</taxon>
        <taxon>Agaricomycetes</taxon>
        <taxon>Cantharellales</taxon>
        <taxon>Ceratobasidiaceae</taxon>
        <taxon>Rhizoctonia</taxon>
    </lineage>
</organism>
<reference evidence="2" key="1">
    <citation type="submission" date="2021-01" db="EMBL/GenBank/DDBJ databases">
        <authorList>
            <person name="Kaushik A."/>
        </authorList>
    </citation>
    <scope>NUCLEOTIDE SEQUENCE</scope>
    <source>
        <strain evidence="2">AG3-1AP</strain>
    </source>
</reference>
<evidence type="ECO:0000313" key="2">
    <source>
        <dbReference type="EMBL" id="CAE6539283.1"/>
    </source>
</evidence>
<feature type="region of interest" description="Disordered" evidence="1">
    <location>
        <begin position="109"/>
        <end position="130"/>
    </location>
</feature>
<dbReference type="Proteomes" id="UP000663831">
    <property type="component" value="Unassembled WGS sequence"/>
</dbReference>
<evidence type="ECO:0000313" key="3">
    <source>
        <dbReference type="Proteomes" id="UP000663831"/>
    </source>
</evidence>
<evidence type="ECO:0000256" key="1">
    <source>
        <dbReference type="SAM" id="MobiDB-lite"/>
    </source>
</evidence>
<protein>
    <submittedName>
        <fullName evidence="2">Uncharacterized protein</fullName>
    </submittedName>
</protein>
<dbReference type="EMBL" id="CAJMWV010009527">
    <property type="protein sequence ID" value="CAE6539283.1"/>
    <property type="molecule type" value="Genomic_DNA"/>
</dbReference>
<dbReference type="OrthoDB" id="3234738at2759"/>
<feature type="compositionally biased region" description="Polar residues" evidence="1">
    <location>
        <begin position="114"/>
        <end position="129"/>
    </location>
</feature>
<gene>
    <name evidence="2" type="ORF">RDB_LOCUS171591</name>
</gene>
<name>A0A8H3HVE7_9AGAM</name>
<sequence>MNIDARDVKYPRKLVVQFYSEGDGNMIKTDDGDRPQLVYHADNIQRPSRLVRFVARLGWTKGNKMLNDAVEMAYTFVSGHYRQGDQVILLVSYLDSSLNLDPAETLAKHLHNGTRPSNPPRAQSKSASNVPPKRIPIHCVAVYIFGETKSIFELNEDLKSRFPTGIEHIICWAYWNFRCCATRCDEDGGITSREIYMSSDDHNGELWRHCTKHVIYYEEFVPPWDNHEPVWAHKLDSSPSGAQETLPLELTKPFGMYRYGLRKYQGLPGIQGDASMWESCRGVDERHS</sequence>
<accession>A0A8H3HVE7</accession>